<name>A0AAV2PI60_MEGNR</name>
<reference evidence="2 3" key="1">
    <citation type="submission" date="2024-05" db="EMBL/GenBank/DDBJ databases">
        <authorList>
            <person name="Wallberg A."/>
        </authorList>
    </citation>
    <scope>NUCLEOTIDE SEQUENCE [LARGE SCALE GENOMIC DNA]</scope>
</reference>
<dbReference type="AlphaFoldDB" id="A0AAV2PI60"/>
<evidence type="ECO:0000313" key="2">
    <source>
        <dbReference type="EMBL" id="CAL4059435.1"/>
    </source>
</evidence>
<evidence type="ECO:0000313" key="3">
    <source>
        <dbReference type="Proteomes" id="UP001497623"/>
    </source>
</evidence>
<dbReference type="Proteomes" id="UP001497623">
    <property type="component" value="Unassembled WGS sequence"/>
</dbReference>
<gene>
    <name evidence="2" type="ORF">MNOR_LOCUS557</name>
</gene>
<dbReference type="EMBL" id="CAXKWB010000127">
    <property type="protein sequence ID" value="CAL4059435.1"/>
    <property type="molecule type" value="Genomic_DNA"/>
</dbReference>
<keyword evidence="1" id="KW-0812">Transmembrane</keyword>
<protein>
    <submittedName>
        <fullName evidence="2">Uncharacterized protein</fullName>
    </submittedName>
</protein>
<feature type="non-terminal residue" evidence="2">
    <location>
        <position position="108"/>
    </location>
</feature>
<feature type="transmembrane region" description="Helical" evidence="1">
    <location>
        <begin position="31"/>
        <end position="50"/>
    </location>
</feature>
<evidence type="ECO:0000256" key="1">
    <source>
        <dbReference type="SAM" id="Phobius"/>
    </source>
</evidence>
<keyword evidence="1" id="KW-1133">Transmembrane helix</keyword>
<proteinExistence type="predicted"/>
<comment type="caution">
    <text evidence="2">The sequence shown here is derived from an EMBL/GenBank/DDBJ whole genome shotgun (WGS) entry which is preliminary data.</text>
</comment>
<keyword evidence="1" id="KW-0472">Membrane</keyword>
<feature type="non-terminal residue" evidence="2">
    <location>
        <position position="1"/>
    </location>
</feature>
<keyword evidence="3" id="KW-1185">Reference proteome</keyword>
<sequence length="108" mass="12197">RLYKDGQDAPMSSFLSFPSWPLPELDLYSRYAMLGFQFVLFVAVTILGGVRSAPVTQDCKNCISITSTQTRGDGWLRAALKRIDDDLSRHSDYQLLQLESGEDQDKFS</sequence>
<accession>A0AAV2PI60</accession>
<organism evidence="2 3">
    <name type="scientific">Meganyctiphanes norvegica</name>
    <name type="common">Northern krill</name>
    <name type="synonym">Thysanopoda norvegica</name>
    <dbReference type="NCBI Taxonomy" id="48144"/>
    <lineage>
        <taxon>Eukaryota</taxon>
        <taxon>Metazoa</taxon>
        <taxon>Ecdysozoa</taxon>
        <taxon>Arthropoda</taxon>
        <taxon>Crustacea</taxon>
        <taxon>Multicrustacea</taxon>
        <taxon>Malacostraca</taxon>
        <taxon>Eumalacostraca</taxon>
        <taxon>Eucarida</taxon>
        <taxon>Euphausiacea</taxon>
        <taxon>Euphausiidae</taxon>
        <taxon>Meganyctiphanes</taxon>
    </lineage>
</organism>